<name>A0A8D8G035_CULPI</name>
<evidence type="ECO:0000313" key="2">
    <source>
        <dbReference type="EMBL" id="CAG6489465.1"/>
    </source>
</evidence>
<reference evidence="2" key="1">
    <citation type="submission" date="2021-05" db="EMBL/GenBank/DDBJ databases">
        <authorList>
            <person name="Alioto T."/>
            <person name="Alioto T."/>
            <person name="Gomez Garrido J."/>
        </authorList>
    </citation>
    <scope>NUCLEOTIDE SEQUENCE</scope>
</reference>
<dbReference type="AlphaFoldDB" id="A0A8D8G035"/>
<dbReference type="EMBL" id="HBUE01112663">
    <property type="protein sequence ID" value="CAG6489463.1"/>
    <property type="molecule type" value="Transcribed_RNA"/>
</dbReference>
<dbReference type="EMBL" id="HBUE01112662">
    <property type="protein sequence ID" value="CAG6489462.1"/>
    <property type="molecule type" value="Transcribed_RNA"/>
</dbReference>
<keyword evidence="1" id="KW-1133">Transmembrane helix</keyword>
<evidence type="ECO:0000256" key="1">
    <source>
        <dbReference type="SAM" id="Phobius"/>
    </source>
</evidence>
<dbReference type="EMBL" id="HBUE01342772">
    <property type="protein sequence ID" value="CAG6599354.1"/>
    <property type="molecule type" value="Transcribed_RNA"/>
</dbReference>
<feature type="transmembrane region" description="Helical" evidence="1">
    <location>
        <begin position="43"/>
        <end position="65"/>
    </location>
</feature>
<organism evidence="2">
    <name type="scientific">Culex pipiens</name>
    <name type="common">House mosquito</name>
    <dbReference type="NCBI Taxonomy" id="7175"/>
    <lineage>
        <taxon>Eukaryota</taxon>
        <taxon>Metazoa</taxon>
        <taxon>Ecdysozoa</taxon>
        <taxon>Arthropoda</taxon>
        <taxon>Hexapoda</taxon>
        <taxon>Insecta</taxon>
        <taxon>Pterygota</taxon>
        <taxon>Neoptera</taxon>
        <taxon>Endopterygota</taxon>
        <taxon>Diptera</taxon>
        <taxon>Nematocera</taxon>
        <taxon>Culicoidea</taxon>
        <taxon>Culicidae</taxon>
        <taxon>Culicinae</taxon>
        <taxon>Culicini</taxon>
        <taxon>Culex</taxon>
        <taxon>Culex</taxon>
    </lineage>
</organism>
<dbReference type="EMBL" id="HBUE01112666">
    <property type="protein sequence ID" value="CAG6489465.1"/>
    <property type="molecule type" value="Transcribed_RNA"/>
</dbReference>
<keyword evidence="1" id="KW-0812">Transmembrane</keyword>
<dbReference type="EMBL" id="HBUE01112664">
    <property type="protein sequence ID" value="CAG6489464.1"/>
    <property type="molecule type" value="Transcribed_RNA"/>
</dbReference>
<sequence length="108" mass="13036">MTKSVDFCFETYPLRHYFGTFVKFSIIIYFQEYFIKVRPILQHFLSLCLFFHQLVCQSMTLLSSFHRRRNAFWLRCYKIAYNVAPVRNRFDKNSAARNKNSGVMKMDP</sequence>
<keyword evidence="1" id="KW-0472">Membrane</keyword>
<dbReference type="EMBL" id="HBUE01235860">
    <property type="protein sequence ID" value="CAG6547166.1"/>
    <property type="molecule type" value="Transcribed_RNA"/>
</dbReference>
<proteinExistence type="predicted"/>
<feature type="transmembrane region" description="Helical" evidence="1">
    <location>
        <begin position="12"/>
        <end position="31"/>
    </location>
</feature>
<accession>A0A8D8G035</accession>
<protein>
    <submittedName>
        <fullName evidence="2">(northern house mosquito) hypothetical protein</fullName>
    </submittedName>
</protein>